<dbReference type="STRING" id="666681.M301_0564"/>
<dbReference type="EMBL" id="CP002056">
    <property type="protein sequence ID" value="ADI28948.1"/>
    <property type="molecule type" value="Genomic_DNA"/>
</dbReference>
<sequence length="702" mass="76121">MEQQTFKRQIVSAEISKLRSNFPKLIVGNPNYFGNLSGADFLQPIQQIQGNTHYENLGCLGLQPQFNLLKAVVYINQDSGYSGQLCSAGSQEYVRFYLSFDDGVTWIDQGVTSLNVHDVKHEGRLEYAVEMPVDIKKHSCKKPNQLLARAILSWNVAPPANTPNYTPVWGNVVNAHVLAQPAQSLVLKDLIDASILKEVSELVDVELKIPTTHLPVNYAALERSYNEAQLAPHRFAYPLVQEIMAHPSKLSALQVLPKHLLGEYKFDLSKVIEQIANTDGNIDFEELNCIGLQPKATLDQLVGVLKVKKPQGYSGNLCTPGSREYVRFYLDFGSGWQDMGLTSVQVHDISTLPKDGFNYAVFLPVDLSKHRKPCKQGPVYAKMRAILSWSSPPPANTPDYKPVWGNAENTTIMLTPGVVQQGDKPAPIITAVCGQSVAEINSATGTLTNAAFSDAPFANSLWISGHIGNAPDASSGAAKLKYRLNYSTDGVIFKPVANAFQLRLEQSNGGIWTFPPSVNQTPSAGGYVEYQEDLVAPVQTFVNLDILGVLHTVGDANPYRWLQIEVIDSLNPAISYLSDVIKVRVDNVAPTASIAMDQGSCSDIKVGDAVTGSYTTADDFFGGVSLAVLGSPGGVLTKTPSISTSTGETGTWRLETAGMTKCGYVVQLTSSDRALIGYASGTAYSASGGHYYQPTALGFCLR</sequence>
<reference evidence="1 2" key="2">
    <citation type="journal article" date="2011" name="J. Bacteriol.">
        <title>Genomes of three methylotrophs from a single niche uncover genetic and metabolic divergence of Methylophilaceae.</title>
        <authorList>
            <person name="Lapidus A."/>
            <person name="Clum A."/>
            <person name="Labutti K."/>
            <person name="Kaluzhnaya M.G."/>
            <person name="Lim S."/>
            <person name="Beck D.A."/>
            <person name="Glavina Del Rio T."/>
            <person name="Nolan M."/>
            <person name="Mavromatis K."/>
            <person name="Huntemann M."/>
            <person name="Lucas S."/>
            <person name="Lidstrom M.E."/>
            <person name="Ivanova N."/>
            <person name="Chistoserdova L."/>
        </authorList>
    </citation>
    <scope>NUCLEOTIDE SEQUENCE [LARGE SCALE GENOMIC DNA]</scope>
    <source>
        <strain evidence="1 2">301</strain>
    </source>
</reference>
<evidence type="ECO:0000313" key="1">
    <source>
        <dbReference type="EMBL" id="ADI28948.1"/>
    </source>
</evidence>
<protein>
    <submittedName>
        <fullName evidence="1">Uncharacterized protein</fullName>
    </submittedName>
</protein>
<evidence type="ECO:0000313" key="2">
    <source>
        <dbReference type="Proteomes" id="UP000000383"/>
    </source>
</evidence>
<dbReference type="KEGG" id="meh:M301_0564"/>
<dbReference type="Proteomes" id="UP000000383">
    <property type="component" value="Chromosome"/>
</dbReference>
<dbReference type="eggNOG" id="COG1555">
    <property type="taxonomic scope" value="Bacteria"/>
</dbReference>
<accession>D7DN09</accession>
<reference evidence="2" key="1">
    <citation type="submission" date="2010-05" db="EMBL/GenBank/DDBJ databases">
        <title>Complete sequence of Methylotenera sp. 301.</title>
        <authorList>
            <person name="Lucas S."/>
            <person name="Copeland A."/>
            <person name="Lapidus A."/>
            <person name="Cheng J.-F."/>
            <person name="Bruce D."/>
            <person name="Goodwin L."/>
            <person name="Pitluck S."/>
            <person name="Clum A."/>
            <person name="Land M."/>
            <person name="Hauser L."/>
            <person name="Kyrpides N."/>
            <person name="Ivanova N."/>
            <person name="Chistoservova L."/>
            <person name="Kalyuzhnaya M."/>
            <person name="Woyke T."/>
        </authorList>
    </citation>
    <scope>NUCLEOTIDE SEQUENCE [LARGE SCALE GENOMIC DNA]</scope>
    <source>
        <strain evidence="2">301</strain>
    </source>
</reference>
<organism evidence="1 2">
    <name type="scientific">Methylotenera versatilis (strain 301)</name>
    <dbReference type="NCBI Taxonomy" id="666681"/>
    <lineage>
        <taxon>Bacteria</taxon>
        <taxon>Pseudomonadati</taxon>
        <taxon>Pseudomonadota</taxon>
        <taxon>Betaproteobacteria</taxon>
        <taxon>Nitrosomonadales</taxon>
        <taxon>Methylophilaceae</taxon>
        <taxon>Methylotenera</taxon>
    </lineage>
</organism>
<gene>
    <name evidence="1" type="ordered locus">M301_0564</name>
</gene>
<dbReference type="OrthoDB" id="9156778at2"/>
<dbReference type="AlphaFoldDB" id="D7DN09"/>
<dbReference type="RefSeq" id="WP_013147264.1">
    <property type="nucleotide sequence ID" value="NC_014207.1"/>
</dbReference>
<name>D7DN09_METV0</name>
<keyword evidence="2" id="KW-1185">Reference proteome</keyword>
<proteinExistence type="predicted"/>
<dbReference type="HOGENOM" id="CLU_331399_0_0_4"/>